<dbReference type="GO" id="GO:0016226">
    <property type="term" value="P:iron-sulfur cluster assembly"/>
    <property type="evidence" value="ECO:0007669"/>
    <property type="project" value="InterPro"/>
</dbReference>
<organism evidence="7 8">
    <name type="scientific">Desulfosporosinus fructosivorans</name>
    <dbReference type="NCBI Taxonomy" id="2018669"/>
    <lineage>
        <taxon>Bacteria</taxon>
        <taxon>Bacillati</taxon>
        <taxon>Bacillota</taxon>
        <taxon>Clostridia</taxon>
        <taxon>Eubacteriales</taxon>
        <taxon>Desulfitobacteriaceae</taxon>
        <taxon>Desulfosporosinus</taxon>
    </lineage>
</organism>
<evidence type="ECO:0000256" key="6">
    <source>
        <dbReference type="HAMAP-Rule" id="MF_02040"/>
    </source>
</evidence>
<dbReference type="OrthoDB" id="9809679at2"/>
<dbReference type="FunFam" id="3.40.50.300:FF:001119">
    <property type="entry name" value="Iron-sulfur cluster carrier protein"/>
    <property type="match status" value="1"/>
</dbReference>
<evidence type="ECO:0000313" key="8">
    <source>
        <dbReference type="Proteomes" id="UP000298460"/>
    </source>
</evidence>
<evidence type="ECO:0000313" key="7">
    <source>
        <dbReference type="EMBL" id="TGE38855.1"/>
    </source>
</evidence>
<protein>
    <recommendedName>
        <fullName evidence="6">Iron-sulfur cluster carrier protein</fullName>
    </recommendedName>
</protein>
<dbReference type="CDD" id="cd02037">
    <property type="entry name" value="Mrp_NBP35"/>
    <property type="match status" value="1"/>
</dbReference>
<accession>A0A4Z0R8T4</accession>
<dbReference type="InterPro" id="IPR044304">
    <property type="entry name" value="NUBPL-like"/>
</dbReference>
<keyword evidence="2 6" id="KW-0547">Nucleotide-binding</keyword>
<feature type="binding site" evidence="6">
    <location>
        <begin position="43"/>
        <end position="50"/>
    </location>
    <ligand>
        <name>ATP</name>
        <dbReference type="ChEBI" id="CHEBI:30616"/>
    </ligand>
</feature>
<dbReference type="Proteomes" id="UP000298460">
    <property type="component" value="Unassembled WGS sequence"/>
</dbReference>
<keyword evidence="5 6" id="KW-0411">Iron-sulfur</keyword>
<dbReference type="InterPro" id="IPR033756">
    <property type="entry name" value="YlxH/NBP35"/>
</dbReference>
<evidence type="ECO:0000256" key="3">
    <source>
        <dbReference type="ARBA" id="ARBA00022840"/>
    </source>
</evidence>
<keyword evidence="3 6" id="KW-0067">ATP-binding</keyword>
<gene>
    <name evidence="7" type="ORF">E4K67_05105</name>
</gene>
<comment type="similarity">
    <text evidence="6">Belongs to the Mrp/NBP35 ATP-binding proteins family.</text>
</comment>
<proteinExistence type="inferred from homology"/>
<dbReference type="InterPro" id="IPR000808">
    <property type="entry name" value="Mrp-like_CS"/>
</dbReference>
<keyword evidence="8" id="KW-1185">Reference proteome</keyword>
<name>A0A4Z0R8T4_9FIRM</name>
<keyword evidence="1 6" id="KW-0479">Metal-binding</keyword>
<evidence type="ECO:0000256" key="1">
    <source>
        <dbReference type="ARBA" id="ARBA00022723"/>
    </source>
</evidence>
<dbReference type="RefSeq" id="WP_135545351.1">
    <property type="nucleotide sequence ID" value="NZ_SPQQ01000002.1"/>
</dbReference>
<comment type="subunit">
    <text evidence="6">Homodimer.</text>
</comment>
<dbReference type="GO" id="GO:0046872">
    <property type="term" value="F:metal ion binding"/>
    <property type="evidence" value="ECO:0007669"/>
    <property type="project" value="UniProtKB-KW"/>
</dbReference>
<reference evidence="7 8" key="1">
    <citation type="submission" date="2019-03" db="EMBL/GenBank/DDBJ databases">
        <title>Draft Genome Sequence of Desulfosporosinus fructosivorans Strain 63.6F, Isolated from Marine Sediment in the Baltic Sea.</title>
        <authorList>
            <person name="Hausmann B."/>
            <person name="Vandieken V."/>
            <person name="Pjevac P."/>
            <person name="Schreck K."/>
            <person name="Herbold C.W."/>
            <person name="Loy A."/>
        </authorList>
    </citation>
    <scope>NUCLEOTIDE SEQUENCE [LARGE SCALE GENOMIC DNA]</scope>
    <source>
        <strain evidence="7 8">63.6F</strain>
    </source>
</reference>
<dbReference type="GO" id="GO:0005524">
    <property type="term" value="F:ATP binding"/>
    <property type="evidence" value="ECO:0007669"/>
    <property type="project" value="UniProtKB-UniRule"/>
</dbReference>
<dbReference type="EMBL" id="SPQQ01000002">
    <property type="protein sequence ID" value="TGE38855.1"/>
    <property type="molecule type" value="Genomic_DNA"/>
</dbReference>
<evidence type="ECO:0000256" key="2">
    <source>
        <dbReference type="ARBA" id="ARBA00022741"/>
    </source>
</evidence>
<dbReference type="HAMAP" id="MF_02040">
    <property type="entry name" value="Mrp_NBP35"/>
    <property type="match status" value="1"/>
</dbReference>
<comment type="caution">
    <text evidence="7">The sequence shown here is derived from an EMBL/GenBank/DDBJ whole genome shotgun (WGS) entry which is preliminary data.</text>
</comment>
<dbReference type="PROSITE" id="PS01215">
    <property type="entry name" value="MRP"/>
    <property type="match status" value="1"/>
</dbReference>
<dbReference type="PANTHER" id="PTHR42961">
    <property type="entry name" value="IRON-SULFUR PROTEIN NUBPL"/>
    <property type="match status" value="1"/>
</dbReference>
<dbReference type="Gene3D" id="3.40.50.300">
    <property type="entry name" value="P-loop containing nucleotide triphosphate hydrolases"/>
    <property type="match status" value="1"/>
</dbReference>
<dbReference type="InterPro" id="IPR027417">
    <property type="entry name" value="P-loop_NTPase"/>
</dbReference>
<evidence type="ECO:0000256" key="5">
    <source>
        <dbReference type="ARBA" id="ARBA00023014"/>
    </source>
</evidence>
<sequence>MSESCNSCSAAGTCTTDSCSSEPKVSEAQKASHVSKVIAIMSGKGGVGKSSVTSMLAVSLMRQGYKVGVLDADITGPSIPKIFGVTGRAGVSKTGILPSKSRDGIKLMSLNLMIETEDDPVILRGPLITQIVNQFWTDVIWGELDYLLIDLPPGTGDVPISVFQSFPLDGVVMVTSPQALANMVVRKAVKMVRNYEPPIYGLIENMAYLQCPDCTKKIEVFGKPKGEEDALRNSIPFLGELPLDPALAALSDAGKVEDYQSEAFDQIAKRLAEQIKIHDNKKLA</sequence>
<dbReference type="GO" id="GO:0140663">
    <property type="term" value="F:ATP-dependent FeS chaperone activity"/>
    <property type="evidence" value="ECO:0007669"/>
    <property type="project" value="InterPro"/>
</dbReference>
<keyword evidence="6" id="KW-0378">Hydrolase</keyword>
<dbReference type="Pfam" id="PF10609">
    <property type="entry name" value="ParA"/>
    <property type="match status" value="1"/>
</dbReference>
<dbReference type="AlphaFoldDB" id="A0A4Z0R8T4"/>
<dbReference type="SUPFAM" id="SSF52540">
    <property type="entry name" value="P-loop containing nucleoside triphosphate hydrolases"/>
    <property type="match status" value="1"/>
</dbReference>
<keyword evidence="4 6" id="KW-0408">Iron</keyword>
<comment type="function">
    <text evidence="6">Binds and transfers iron-sulfur (Fe-S) clusters to target apoproteins. Can hydrolyze ATP.</text>
</comment>
<evidence type="ECO:0000256" key="4">
    <source>
        <dbReference type="ARBA" id="ARBA00023004"/>
    </source>
</evidence>
<dbReference type="InterPro" id="IPR019591">
    <property type="entry name" value="Mrp/NBP35_ATP-bd"/>
</dbReference>
<dbReference type="GO" id="GO:0016887">
    <property type="term" value="F:ATP hydrolysis activity"/>
    <property type="evidence" value="ECO:0007669"/>
    <property type="project" value="UniProtKB-UniRule"/>
</dbReference>
<dbReference type="GO" id="GO:0051539">
    <property type="term" value="F:4 iron, 4 sulfur cluster binding"/>
    <property type="evidence" value="ECO:0007669"/>
    <property type="project" value="TreeGrafter"/>
</dbReference>
<dbReference type="PANTHER" id="PTHR42961:SF2">
    <property type="entry name" value="IRON-SULFUR PROTEIN NUBPL"/>
    <property type="match status" value="1"/>
</dbReference>